<dbReference type="EMBL" id="LECT01000023">
    <property type="protein sequence ID" value="KLU05085.1"/>
    <property type="molecule type" value="Genomic_DNA"/>
</dbReference>
<proteinExistence type="predicted"/>
<sequence>MGRARSWPQSRSDDIRAAFGFQPKVHESQAHRRVAERRQLCVHLSLFRVLSDSASHHLATVRDLGLKPEAGTCHRSAVG</sequence>
<protein>
    <submittedName>
        <fullName evidence="1">Uncharacterized protein</fullName>
    </submittedName>
</protein>
<evidence type="ECO:0000313" key="2">
    <source>
        <dbReference type="Proteomes" id="UP000036367"/>
    </source>
</evidence>
<accession>A0A0J1BEX7</accession>
<dbReference type="Proteomes" id="UP000036367">
    <property type="component" value="Unassembled WGS sequence"/>
</dbReference>
<comment type="caution">
    <text evidence="1">The sequence shown here is derived from an EMBL/GenBank/DDBJ whole genome shotgun (WGS) entry which is preliminary data.</text>
</comment>
<organism evidence="1 2">
    <name type="scientific">Rhodopirellula islandica</name>
    <dbReference type="NCBI Taxonomy" id="595434"/>
    <lineage>
        <taxon>Bacteria</taxon>
        <taxon>Pseudomonadati</taxon>
        <taxon>Planctomycetota</taxon>
        <taxon>Planctomycetia</taxon>
        <taxon>Pirellulales</taxon>
        <taxon>Pirellulaceae</taxon>
        <taxon>Rhodopirellula</taxon>
    </lineage>
</organism>
<reference evidence="1" key="1">
    <citation type="submission" date="2015-05" db="EMBL/GenBank/DDBJ databases">
        <title>Permanent draft genome of Rhodopirellula islandicus K833.</title>
        <authorList>
            <person name="Kizina J."/>
            <person name="Richter M."/>
            <person name="Glockner F.O."/>
            <person name="Harder J."/>
        </authorList>
    </citation>
    <scope>NUCLEOTIDE SEQUENCE [LARGE SCALE GENOMIC DNA]</scope>
    <source>
        <strain evidence="1">K833</strain>
    </source>
</reference>
<dbReference type="AlphaFoldDB" id="A0A0J1BEX7"/>
<gene>
    <name evidence="1" type="ORF">RISK_002847</name>
</gene>
<evidence type="ECO:0000313" key="1">
    <source>
        <dbReference type="EMBL" id="KLU05085.1"/>
    </source>
</evidence>
<name>A0A0J1BEX7_RHOIS</name>
<keyword evidence="2" id="KW-1185">Reference proteome</keyword>